<accession>A0A067K5X7</accession>
<protein>
    <submittedName>
        <fullName evidence="2">Uncharacterized protein</fullName>
    </submittedName>
</protein>
<feature type="region of interest" description="Disordered" evidence="1">
    <location>
        <begin position="229"/>
        <end position="277"/>
    </location>
</feature>
<evidence type="ECO:0000313" key="3">
    <source>
        <dbReference type="Proteomes" id="UP000027138"/>
    </source>
</evidence>
<organism evidence="2 3">
    <name type="scientific">Jatropha curcas</name>
    <name type="common">Barbados nut</name>
    <dbReference type="NCBI Taxonomy" id="180498"/>
    <lineage>
        <taxon>Eukaryota</taxon>
        <taxon>Viridiplantae</taxon>
        <taxon>Streptophyta</taxon>
        <taxon>Embryophyta</taxon>
        <taxon>Tracheophyta</taxon>
        <taxon>Spermatophyta</taxon>
        <taxon>Magnoliopsida</taxon>
        <taxon>eudicotyledons</taxon>
        <taxon>Gunneridae</taxon>
        <taxon>Pentapetalae</taxon>
        <taxon>rosids</taxon>
        <taxon>fabids</taxon>
        <taxon>Malpighiales</taxon>
        <taxon>Euphorbiaceae</taxon>
        <taxon>Crotonoideae</taxon>
        <taxon>Jatropheae</taxon>
        <taxon>Jatropha</taxon>
    </lineage>
</organism>
<gene>
    <name evidence="2" type="ORF">JCGZ_20003</name>
</gene>
<dbReference type="AlphaFoldDB" id="A0A067K5X7"/>
<dbReference type="InterPro" id="IPR004252">
    <property type="entry name" value="Probable_transposase_24"/>
</dbReference>
<feature type="compositionally biased region" description="Polar residues" evidence="1">
    <location>
        <begin position="244"/>
        <end position="260"/>
    </location>
</feature>
<feature type="compositionally biased region" description="Basic and acidic residues" evidence="1">
    <location>
        <begin position="261"/>
        <end position="271"/>
    </location>
</feature>
<dbReference type="Pfam" id="PF03004">
    <property type="entry name" value="Transposase_24"/>
    <property type="match status" value="1"/>
</dbReference>
<reference evidence="2 3" key="1">
    <citation type="journal article" date="2014" name="PLoS ONE">
        <title>Global Analysis of Gene Expression Profiles in Physic Nut (Jatropha curcas L.) Seedlings Exposed to Salt Stress.</title>
        <authorList>
            <person name="Zhang L."/>
            <person name="Zhang C."/>
            <person name="Wu P."/>
            <person name="Chen Y."/>
            <person name="Li M."/>
            <person name="Jiang H."/>
            <person name="Wu G."/>
        </authorList>
    </citation>
    <scope>NUCLEOTIDE SEQUENCE [LARGE SCALE GENOMIC DNA]</scope>
    <source>
        <strain evidence="3">cv. GZQX0401</strain>
        <tissue evidence="2">Young leaves</tissue>
    </source>
</reference>
<dbReference type="EMBL" id="KK914811">
    <property type="protein sequence ID" value="KDP27655.1"/>
    <property type="molecule type" value="Genomic_DNA"/>
</dbReference>
<sequence>MLKVAWEKLCADLYADFTYRNAKSGKKQQCVSQEIWESWQQAWEDPAFKRKCDIFARNRRSETGGDKARPSRHTGESISAIETSRLLAKKYGLEPTPMEVFTYTHTKDHDGNTFVDKRAWGVNNYGTAYEHVVSSQAGSEAKSRIDELALYLEAVGGRKEEETSSRPQPDHSAEEISALRAPADEQERQLTKLRVHVMRMSGQHGASTSSSNPLPATDRDVYTTLHQPLPSPLDPDIVDDTMVTPANTTTHPADTPIDTTTLDRPEDRPLRFDFGPF</sequence>
<proteinExistence type="predicted"/>
<name>A0A067K5X7_JATCU</name>
<dbReference type="OrthoDB" id="1302510at2759"/>
<evidence type="ECO:0000313" key="2">
    <source>
        <dbReference type="EMBL" id="KDP27655.1"/>
    </source>
</evidence>
<feature type="region of interest" description="Disordered" evidence="1">
    <location>
        <begin position="156"/>
        <end position="187"/>
    </location>
</feature>
<feature type="compositionally biased region" description="Basic and acidic residues" evidence="1">
    <location>
        <begin position="156"/>
        <end position="174"/>
    </location>
</feature>
<evidence type="ECO:0000256" key="1">
    <source>
        <dbReference type="SAM" id="MobiDB-lite"/>
    </source>
</evidence>
<dbReference type="Proteomes" id="UP000027138">
    <property type="component" value="Unassembled WGS sequence"/>
</dbReference>
<keyword evidence="3" id="KW-1185">Reference proteome</keyword>